<sequence length="326" mass="34984">MKVDDTVLMAYVDDELSPQERQQIEDELRAHAEFADKVALLQASRLPYREAFAAQKLPPVPESLARRVDDLIRAHTQAAKLSAAAQAQQAEQAEQAVAPAASQGNAPGANDSAIEHDAHMPPSAPVRSRLRIAPAWLAVAFVGGAFCSAIVLRLAPGVGLDAPGKPSGNTATVASATMGSLPWVQVAASYQQLYSRDTVAHLWPDSSDAQSTVNEIRSEDGIALSVPDLSKAGLRFIRVQRLKFHGRPLVQIIYLPQKGDPVALCVIKENKANQSVASQRIDTMNVVTWRESNLGYALIGATSNGDLAPLGKEIAERRFDPLFGSV</sequence>
<name>A0A9Q6S9X6_9BURK</name>
<keyword evidence="4" id="KW-0614">Plasmid</keyword>
<dbReference type="EMBL" id="CP015960">
    <property type="protein sequence ID" value="QLB66824.1"/>
    <property type="molecule type" value="Genomic_DNA"/>
</dbReference>
<feature type="compositionally biased region" description="Low complexity" evidence="1">
    <location>
        <begin position="85"/>
        <end position="103"/>
    </location>
</feature>
<keyword evidence="6" id="KW-1185">Reference proteome</keyword>
<dbReference type="Proteomes" id="UP000509548">
    <property type="component" value="Plasmid unnamed"/>
</dbReference>
<dbReference type="RefSeq" id="WP_107201426.1">
    <property type="nucleotide sequence ID" value="NZ_CP015960.1"/>
</dbReference>
<organism evidence="4 5">
    <name type="scientific">Paraburkholderia caribensis</name>
    <dbReference type="NCBI Taxonomy" id="75105"/>
    <lineage>
        <taxon>Bacteria</taxon>
        <taxon>Pseudomonadati</taxon>
        <taxon>Pseudomonadota</taxon>
        <taxon>Betaproteobacteria</taxon>
        <taxon>Burkholderiales</taxon>
        <taxon>Burkholderiaceae</taxon>
        <taxon>Paraburkholderia</taxon>
    </lineage>
</organism>
<reference evidence="4 5" key="1">
    <citation type="journal article" date="2014" name="Genome Announc.">
        <title>Draft Genome Sequence of the Haloacid-Degrading Burkholderia caribensis Strain MBA4.</title>
        <authorList>
            <person name="Pan Y."/>
            <person name="Kong K.F."/>
            <person name="Tsang J.S."/>
        </authorList>
    </citation>
    <scope>NUCLEOTIDE SEQUENCE [LARGE SCALE GENOMIC DNA]</scope>
    <source>
        <strain evidence="4 5">852011</strain>
    </source>
</reference>
<keyword evidence="2" id="KW-0472">Membrane</keyword>
<evidence type="ECO:0000256" key="1">
    <source>
        <dbReference type="SAM" id="MobiDB-lite"/>
    </source>
</evidence>
<proteinExistence type="predicted"/>
<accession>A0A9Q6S9X6</accession>
<keyword evidence="2" id="KW-1133">Transmembrane helix</keyword>
<gene>
    <name evidence="4" type="ORF">A9O66_30330</name>
    <name evidence="3" type="ORF">VOI32_12355</name>
</gene>
<reference evidence="4" key="2">
    <citation type="submission" date="2016-06" db="EMBL/GenBank/DDBJ databases">
        <authorList>
            <person name="Huang P."/>
            <person name="Jiang X."/>
            <person name="Liu X."/>
        </authorList>
    </citation>
    <scope>NUCLEOTIDE SEQUENCE</scope>
    <source>
        <strain evidence="4">852011</strain>
        <plasmid evidence="4">unnamed</plasmid>
    </source>
</reference>
<geneLocation type="plasmid" evidence="5"/>
<evidence type="ECO:0000313" key="3">
    <source>
        <dbReference type="EMBL" id="MEO1754719.1"/>
    </source>
</evidence>
<evidence type="ECO:0000313" key="6">
    <source>
        <dbReference type="Proteomes" id="UP001462961"/>
    </source>
</evidence>
<reference evidence="3 6" key="3">
    <citation type="submission" date="2024-01" db="EMBL/GenBank/DDBJ databases">
        <title>The diversity of rhizobia nodulating Mimosa spp. in eleven states of Brazil covering several biomes is determined by host plant, location, and edaphic factors.</title>
        <authorList>
            <person name="Rouws L."/>
            <person name="Barauna A."/>
            <person name="Beukes C."/>
            <person name="De Faria S.M."/>
            <person name="Gross E."/>
            <person name="Dos Reis Junior F.B."/>
            <person name="Simon M."/>
            <person name="Maluk M."/>
            <person name="Odee D.W."/>
            <person name="Kenicer G."/>
            <person name="Young J.P.W."/>
            <person name="Reis V.M."/>
            <person name="Zilli J."/>
            <person name="James E.K."/>
        </authorList>
    </citation>
    <scope>NUCLEOTIDE SEQUENCE [LARGE SCALE GENOMIC DNA]</scope>
    <source>
        <strain evidence="3 6">JHI1651</strain>
    </source>
</reference>
<geneLocation type="plasmid" evidence="4">
    <name>unnamed</name>
</geneLocation>
<evidence type="ECO:0000313" key="5">
    <source>
        <dbReference type="Proteomes" id="UP000509548"/>
    </source>
</evidence>
<evidence type="ECO:0000256" key="2">
    <source>
        <dbReference type="SAM" id="Phobius"/>
    </source>
</evidence>
<dbReference type="Proteomes" id="UP001462961">
    <property type="component" value="Unassembled WGS sequence"/>
</dbReference>
<dbReference type="EMBL" id="JAYLVJ010000013">
    <property type="protein sequence ID" value="MEO1754719.1"/>
    <property type="molecule type" value="Genomic_DNA"/>
</dbReference>
<evidence type="ECO:0000313" key="4">
    <source>
        <dbReference type="EMBL" id="QLB66824.1"/>
    </source>
</evidence>
<keyword evidence="2" id="KW-0812">Transmembrane</keyword>
<dbReference type="AlphaFoldDB" id="A0A9Q6S9X6"/>
<protein>
    <submittedName>
        <fullName evidence="4">Anti-sigma factor</fullName>
    </submittedName>
</protein>
<feature type="region of interest" description="Disordered" evidence="1">
    <location>
        <begin position="85"/>
        <end position="122"/>
    </location>
</feature>
<feature type="transmembrane region" description="Helical" evidence="2">
    <location>
        <begin position="135"/>
        <end position="155"/>
    </location>
</feature>